<evidence type="ECO:0000256" key="1">
    <source>
        <dbReference type="SAM" id="MobiDB-lite"/>
    </source>
</evidence>
<accession>A0ABR1B048</accession>
<feature type="region of interest" description="Disordered" evidence="1">
    <location>
        <begin position="52"/>
        <end position="75"/>
    </location>
</feature>
<evidence type="ECO:0000313" key="3">
    <source>
        <dbReference type="Proteomes" id="UP001359485"/>
    </source>
</evidence>
<keyword evidence="3" id="KW-1185">Reference proteome</keyword>
<evidence type="ECO:0000313" key="2">
    <source>
        <dbReference type="EMBL" id="KAK6632212.1"/>
    </source>
</evidence>
<protein>
    <submittedName>
        <fullName evidence="2">Uncharacterized protein</fullName>
    </submittedName>
</protein>
<sequence>MRDVPGRLQCMDLVTENKTKWQQEQMLPQPPADLGFLFLRTFPDRDETIKEREREKTTLNESKPTGKEGHLTGALKEKMENSYTEEKGRAHVQVRSGTYRQGCPVLMTLLCFTERRLNFFWKKRSLEKKKTKFFESFVLSQTWQDVLSTKPSRFTKFKEFKAPQEEQKKKEEEGILILDMNVRVGGRKVQLIQFGQVKLTDSQTDNRHN</sequence>
<name>A0ABR1B048_POLSC</name>
<organism evidence="2 3">
    <name type="scientific">Polyplax serrata</name>
    <name type="common">Common mouse louse</name>
    <dbReference type="NCBI Taxonomy" id="468196"/>
    <lineage>
        <taxon>Eukaryota</taxon>
        <taxon>Metazoa</taxon>
        <taxon>Ecdysozoa</taxon>
        <taxon>Arthropoda</taxon>
        <taxon>Hexapoda</taxon>
        <taxon>Insecta</taxon>
        <taxon>Pterygota</taxon>
        <taxon>Neoptera</taxon>
        <taxon>Paraneoptera</taxon>
        <taxon>Psocodea</taxon>
        <taxon>Troctomorpha</taxon>
        <taxon>Phthiraptera</taxon>
        <taxon>Anoplura</taxon>
        <taxon>Polyplacidae</taxon>
        <taxon>Polyplax</taxon>
    </lineage>
</organism>
<reference evidence="2 3" key="1">
    <citation type="submission" date="2023-09" db="EMBL/GenBank/DDBJ databases">
        <title>Genomes of two closely related lineages of the louse Polyplax serrata with different host specificities.</title>
        <authorList>
            <person name="Martinu J."/>
            <person name="Tarabai H."/>
            <person name="Stefka J."/>
            <person name="Hypsa V."/>
        </authorList>
    </citation>
    <scope>NUCLEOTIDE SEQUENCE [LARGE SCALE GENOMIC DNA]</scope>
    <source>
        <strain evidence="2">98ZLc_SE</strain>
    </source>
</reference>
<dbReference type="Proteomes" id="UP001359485">
    <property type="component" value="Unassembled WGS sequence"/>
</dbReference>
<gene>
    <name evidence="2" type="ORF">RUM44_007243</name>
</gene>
<comment type="caution">
    <text evidence="2">The sequence shown here is derived from an EMBL/GenBank/DDBJ whole genome shotgun (WGS) entry which is preliminary data.</text>
</comment>
<proteinExistence type="predicted"/>
<dbReference type="EMBL" id="JAWJWF010000005">
    <property type="protein sequence ID" value="KAK6632212.1"/>
    <property type="molecule type" value="Genomic_DNA"/>
</dbReference>